<dbReference type="PANTHER" id="PTHR30629:SF2">
    <property type="entry name" value="PROPHAGE INTEGRASE INTS-RELATED"/>
    <property type="match status" value="1"/>
</dbReference>
<evidence type="ECO:0000313" key="7">
    <source>
        <dbReference type="Proteomes" id="UP001165395"/>
    </source>
</evidence>
<dbReference type="InterPro" id="IPR025166">
    <property type="entry name" value="Integrase_DNA_bind_dom"/>
</dbReference>
<dbReference type="CDD" id="cd00801">
    <property type="entry name" value="INT_P4_C"/>
    <property type="match status" value="1"/>
</dbReference>
<proteinExistence type="inferred from homology"/>
<dbReference type="Gene3D" id="1.10.443.10">
    <property type="entry name" value="Intergrase catalytic core"/>
    <property type="match status" value="1"/>
</dbReference>
<dbReference type="InterPro" id="IPR013762">
    <property type="entry name" value="Integrase-like_cat_sf"/>
</dbReference>
<dbReference type="PANTHER" id="PTHR30629">
    <property type="entry name" value="PROPHAGE INTEGRASE"/>
    <property type="match status" value="1"/>
</dbReference>
<evidence type="ECO:0000256" key="3">
    <source>
        <dbReference type="ARBA" id="ARBA00023125"/>
    </source>
</evidence>
<comment type="similarity">
    <text evidence="1">Belongs to the 'phage' integrase family.</text>
</comment>
<keyword evidence="7" id="KW-1185">Reference proteome</keyword>
<name>A0ABS8D2E5_9NEIS</name>
<gene>
    <name evidence="6" type="ORF">LIN78_02220</name>
</gene>
<keyword evidence="4" id="KW-0233">DNA recombination</keyword>
<organism evidence="6 7">
    <name type="scientific">Leeia speluncae</name>
    <dbReference type="NCBI Taxonomy" id="2884804"/>
    <lineage>
        <taxon>Bacteria</taxon>
        <taxon>Pseudomonadati</taxon>
        <taxon>Pseudomonadota</taxon>
        <taxon>Betaproteobacteria</taxon>
        <taxon>Neisseriales</taxon>
        <taxon>Leeiaceae</taxon>
        <taxon>Leeia</taxon>
    </lineage>
</organism>
<protein>
    <submittedName>
        <fullName evidence="6">Tyrosine-type recombinase/integrase</fullName>
    </submittedName>
</protein>
<dbReference type="InterPro" id="IPR011010">
    <property type="entry name" value="DNA_brk_join_enz"/>
</dbReference>
<dbReference type="InterPro" id="IPR010998">
    <property type="entry name" value="Integrase_recombinase_N"/>
</dbReference>
<feature type="domain" description="Tyr recombinase" evidence="5">
    <location>
        <begin position="229"/>
        <end position="453"/>
    </location>
</feature>
<comment type="caution">
    <text evidence="6">The sequence shown here is derived from an EMBL/GenBank/DDBJ whole genome shotgun (WGS) entry which is preliminary data.</text>
</comment>
<evidence type="ECO:0000259" key="5">
    <source>
        <dbReference type="PROSITE" id="PS51898"/>
    </source>
</evidence>
<dbReference type="Pfam" id="PF00589">
    <property type="entry name" value="Phage_integrase"/>
    <property type="match status" value="1"/>
</dbReference>
<evidence type="ECO:0000256" key="4">
    <source>
        <dbReference type="ARBA" id="ARBA00023172"/>
    </source>
</evidence>
<dbReference type="InterPro" id="IPR002104">
    <property type="entry name" value="Integrase_catalytic"/>
</dbReference>
<dbReference type="Pfam" id="PF13356">
    <property type="entry name" value="Arm-DNA-bind_3"/>
    <property type="match status" value="1"/>
</dbReference>
<dbReference type="PROSITE" id="PS51898">
    <property type="entry name" value="TYR_RECOMBINASE"/>
    <property type="match status" value="1"/>
</dbReference>
<reference evidence="6" key="1">
    <citation type="submission" date="2021-10" db="EMBL/GenBank/DDBJ databases">
        <title>The complete genome sequence of Leeia sp. TBRC 13508.</title>
        <authorList>
            <person name="Charoenyingcharoen P."/>
            <person name="Yukphan P."/>
        </authorList>
    </citation>
    <scope>NUCLEOTIDE SEQUENCE</scope>
    <source>
        <strain evidence="6">TBRC 13508</strain>
    </source>
</reference>
<sequence>MGQNSSKITVKQLENLSDADDGRVLREVGGLVGKVRAGTRGISVLFRYEYSQGGKKMDCRLGAWPKKSLADIRVERDRLKPIAQQGINLNAAKKAQSIEAQAAVAATIAKAEQERVASLTVEDLFNSWIVDGVARKDGNAELRRRFAKDVLPQIGQIVLGELQHSDILSVLRKQMGRGVVRLAVSTFTDISQMMAWAEKRKPWRPLLTDGNPCDLVEIRKLLPEEYEEERDRVLSGAEIRELAEIFKKMDSAYEGAPNKRLATRPVDKKTRFALWISLGTLCRIGELLMARWEHVNLETGVWFIPRENVKGVRGKKHEHYIFLSNFARHQFAELHKLTGSGEWCFPAKNTVGVTTHVCLKTVSKQVGDRQICFKNRNSPLKARAFDNSLVLSRGANGEWTPHDLRRTGATMMQALGVSLDVIDRCQNHIITGSKVRRHYLHHDYSKEKSEAWNLLGNRINEILSEDTFERTI</sequence>
<dbReference type="InterPro" id="IPR050808">
    <property type="entry name" value="Phage_Integrase"/>
</dbReference>
<evidence type="ECO:0000256" key="2">
    <source>
        <dbReference type="ARBA" id="ARBA00022908"/>
    </source>
</evidence>
<dbReference type="SUPFAM" id="SSF56349">
    <property type="entry name" value="DNA breaking-rejoining enzymes"/>
    <property type="match status" value="1"/>
</dbReference>
<dbReference type="RefSeq" id="WP_227178025.1">
    <property type="nucleotide sequence ID" value="NZ_JAJBZT010000001.1"/>
</dbReference>
<keyword evidence="2" id="KW-0229">DNA integration</keyword>
<dbReference type="InterPro" id="IPR038488">
    <property type="entry name" value="Integrase_DNA-bd_sf"/>
</dbReference>
<evidence type="ECO:0000256" key="1">
    <source>
        <dbReference type="ARBA" id="ARBA00008857"/>
    </source>
</evidence>
<accession>A0ABS8D2E5</accession>
<dbReference type="Gene3D" id="1.10.150.130">
    <property type="match status" value="1"/>
</dbReference>
<dbReference type="Proteomes" id="UP001165395">
    <property type="component" value="Unassembled WGS sequence"/>
</dbReference>
<dbReference type="Gene3D" id="3.30.160.390">
    <property type="entry name" value="Integrase, DNA-binding domain"/>
    <property type="match status" value="1"/>
</dbReference>
<dbReference type="EMBL" id="JAJBZT010000001">
    <property type="protein sequence ID" value="MCB6182370.1"/>
    <property type="molecule type" value="Genomic_DNA"/>
</dbReference>
<evidence type="ECO:0000313" key="6">
    <source>
        <dbReference type="EMBL" id="MCB6182370.1"/>
    </source>
</evidence>
<keyword evidence="3" id="KW-0238">DNA-binding</keyword>